<accession>A0A0V0INJ3</accession>
<evidence type="ECO:0000313" key="1">
    <source>
        <dbReference type="EMBL" id="JAP33510.1"/>
    </source>
</evidence>
<proteinExistence type="predicted"/>
<organism evidence="1">
    <name type="scientific">Solanum chacoense</name>
    <name type="common">Chaco potato</name>
    <dbReference type="NCBI Taxonomy" id="4108"/>
    <lineage>
        <taxon>Eukaryota</taxon>
        <taxon>Viridiplantae</taxon>
        <taxon>Streptophyta</taxon>
        <taxon>Embryophyta</taxon>
        <taxon>Tracheophyta</taxon>
        <taxon>Spermatophyta</taxon>
        <taxon>Magnoliopsida</taxon>
        <taxon>eudicotyledons</taxon>
        <taxon>Gunneridae</taxon>
        <taxon>Pentapetalae</taxon>
        <taxon>asterids</taxon>
        <taxon>lamiids</taxon>
        <taxon>Solanales</taxon>
        <taxon>Solanaceae</taxon>
        <taxon>Solanoideae</taxon>
        <taxon>Solaneae</taxon>
        <taxon>Solanum</taxon>
    </lineage>
</organism>
<protein>
    <submittedName>
        <fullName evidence="1">Putative ovule protein</fullName>
    </submittedName>
</protein>
<dbReference type="EMBL" id="GEDG01004930">
    <property type="protein sequence ID" value="JAP33510.1"/>
    <property type="molecule type" value="Transcribed_RNA"/>
</dbReference>
<reference evidence="1" key="1">
    <citation type="submission" date="2015-12" db="EMBL/GenBank/DDBJ databases">
        <title>Gene expression during late stages of embryo sac development: a critical building block for successful pollen-pistil interactions.</title>
        <authorList>
            <person name="Liu Y."/>
            <person name="Joly V."/>
            <person name="Sabar M."/>
            <person name="Matton D.P."/>
        </authorList>
    </citation>
    <scope>NUCLEOTIDE SEQUENCE</scope>
</reference>
<dbReference type="AlphaFoldDB" id="A0A0V0INJ3"/>
<name>A0A0V0INJ3_SOLCH</name>
<sequence>MNKITEISSPYLTILGAEMLNLPLHQLRVLTQFCSSFKVFRAPLLLIIFIELLSPKLQFLTPLELLQVCLCWCLLFRPFEPKKMLLFSILRQLPPCCYCCY</sequence>